<dbReference type="InterPro" id="IPR007973">
    <property type="entry name" value="Pilus_assembly_TraE"/>
</dbReference>
<dbReference type="AlphaFoldDB" id="F4QG29"/>
<dbReference type="Proteomes" id="UP000006512">
    <property type="component" value="Unassembled WGS sequence"/>
</dbReference>
<gene>
    <name evidence="1" type="ORF">ABI_00720</name>
</gene>
<sequence length="181" mass="20079">MLGGLLALSLTSTAVLSLCLMNSSRIILVPTLPADASLDANGHVDAEYLEDMSRDVAWLFLNKTPETSRYFERKAQRIMDPTSFEGVKVALEKESARAEATHTSQAFFPDDFFEDPSNLYSEVRGRLVIMQGTQVIDDQPKIYALHWSKTGTLVRLLSIAEIDPKDAKGEKVKPIQTSEGM</sequence>
<dbReference type="EMBL" id="GL883076">
    <property type="protein sequence ID" value="EGF93840.1"/>
    <property type="molecule type" value="Genomic_DNA"/>
</dbReference>
<name>F4QG29_9CAUL</name>
<proteinExistence type="predicted"/>
<accession>F4QG29</accession>
<dbReference type="HOGENOM" id="CLU_1432545_0_0_5"/>
<organism evidence="1 2">
    <name type="scientific">Asticcacaulis biprosthecium C19</name>
    <dbReference type="NCBI Taxonomy" id="715226"/>
    <lineage>
        <taxon>Bacteria</taxon>
        <taxon>Pseudomonadati</taxon>
        <taxon>Pseudomonadota</taxon>
        <taxon>Alphaproteobacteria</taxon>
        <taxon>Caulobacterales</taxon>
        <taxon>Caulobacteraceae</taxon>
        <taxon>Asticcacaulis</taxon>
    </lineage>
</organism>
<evidence type="ECO:0000313" key="1">
    <source>
        <dbReference type="EMBL" id="EGF93840.1"/>
    </source>
</evidence>
<protein>
    <submittedName>
        <fullName evidence="1">TraE family protein</fullName>
    </submittedName>
</protein>
<keyword evidence="2" id="KW-1185">Reference proteome</keyword>
<evidence type="ECO:0000313" key="2">
    <source>
        <dbReference type="Proteomes" id="UP000006512"/>
    </source>
</evidence>
<dbReference type="STRING" id="715226.ABI_00720"/>
<reference evidence="2" key="1">
    <citation type="submission" date="2011-03" db="EMBL/GenBank/DDBJ databases">
        <title>Draft genome sequence of Brevundimonas diminuta.</title>
        <authorList>
            <person name="Brown P.J.B."/>
            <person name="Buechlein A."/>
            <person name="Hemmerich C."/>
            <person name="Brun Y.V."/>
        </authorList>
    </citation>
    <scope>NUCLEOTIDE SEQUENCE [LARGE SCALE GENOMIC DNA]</scope>
    <source>
        <strain evidence="2">C19</strain>
    </source>
</reference>
<dbReference type="Pfam" id="PF05309">
    <property type="entry name" value="TraE"/>
    <property type="match status" value="1"/>
</dbReference>